<evidence type="ECO:0008006" key="3">
    <source>
        <dbReference type="Google" id="ProtNLM"/>
    </source>
</evidence>
<comment type="caution">
    <text evidence="1">The sequence shown here is derived from an EMBL/GenBank/DDBJ whole genome shotgun (WGS) entry which is preliminary data.</text>
</comment>
<dbReference type="EMBL" id="JAJNBZ010000008">
    <property type="protein sequence ID" value="MCE5170212.1"/>
    <property type="molecule type" value="Genomic_DNA"/>
</dbReference>
<keyword evidence="2" id="KW-1185">Reference proteome</keyword>
<sequence length="312" mass="36094">MPEEHSPSTKNKVVLFPKTHDFYQIELTRMLETERYGEAISLLRFLLQCDGEDSQIRAEWHALLQWLTSAFPEAERPEEGWQFGAVHTGETTAAEDETEQDMLRRQFQEKVHADEQYMERLLTSLTEGDMDDRKLLVLEQLAVADDARVDDALMLLLKERELHPLLQFSILQTLKRRGVEGEVRFMRGQEIIVAEVEATPLELSSFPSAAIAPIDRVNDAASVREPSLAYFAQEMWHQYLKLIYGTEIYRRLCEGEELEADAWAAALHRIVARLLHLEEEEFEVKTIYGITDNLRIIYERALRSLTRSLSGE</sequence>
<evidence type="ECO:0000313" key="1">
    <source>
        <dbReference type="EMBL" id="MCE5170212.1"/>
    </source>
</evidence>
<protein>
    <recommendedName>
        <fullName evidence="3">HEAT repeat domain-containing protein</fullName>
    </recommendedName>
</protein>
<name>A0ABS8YJ30_9BACL</name>
<reference evidence="1 2" key="1">
    <citation type="submission" date="2021-11" db="EMBL/GenBank/DDBJ databases">
        <title>Draft genome sequence of Paenibacillus profundus YoMME, a new Gram-positive bacteria with exoelectrogenic properties.</title>
        <authorList>
            <person name="Hubenova Y."/>
            <person name="Hubenova E."/>
            <person name="Manasiev Y."/>
            <person name="Peykov S."/>
            <person name="Mitov M."/>
        </authorList>
    </citation>
    <scope>NUCLEOTIDE SEQUENCE [LARGE SCALE GENOMIC DNA]</scope>
    <source>
        <strain evidence="1 2">YoMME</strain>
    </source>
</reference>
<evidence type="ECO:0000313" key="2">
    <source>
        <dbReference type="Proteomes" id="UP001199916"/>
    </source>
</evidence>
<organism evidence="1 2">
    <name type="scientific">Paenibacillus profundus</name>
    <dbReference type="NCBI Taxonomy" id="1173085"/>
    <lineage>
        <taxon>Bacteria</taxon>
        <taxon>Bacillati</taxon>
        <taxon>Bacillota</taxon>
        <taxon>Bacilli</taxon>
        <taxon>Bacillales</taxon>
        <taxon>Paenibacillaceae</taxon>
        <taxon>Paenibacillus</taxon>
    </lineage>
</organism>
<gene>
    <name evidence="1" type="ORF">LQV63_12915</name>
</gene>
<proteinExistence type="predicted"/>
<accession>A0ABS8YJ30</accession>
<dbReference type="RefSeq" id="WP_233697004.1">
    <property type="nucleotide sequence ID" value="NZ_JAJNBZ010000008.1"/>
</dbReference>
<dbReference type="Proteomes" id="UP001199916">
    <property type="component" value="Unassembled WGS sequence"/>
</dbReference>